<evidence type="ECO:0000313" key="2">
    <source>
        <dbReference type="EMBL" id="SBT01522.1"/>
    </source>
</evidence>
<name>A0A1A8XCE8_PLAOA</name>
<dbReference type="Proteomes" id="UP000078546">
    <property type="component" value="Unassembled WGS sequence"/>
</dbReference>
<reference evidence="3" key="1">
    <citation type="submission" date="2016-05" db="EMBL/GenBank/DDBJ databases">
        <authorList>
            <person name="Naeem Raeece"/>
        </authorList>
    </citation>
    <scope>NUCLEOTIDE SEQUENCE [LARGE SCALE GENOMIC DNA]</scope>
</reference>
<keyword evidence="1" id="KW-0472">Membrane</keyword>
<keyword evidence="1" id="KW-0812">Transmembrane</keyword>
<dbReference type="Pfam" id="PF05795">
    <property type="entry name" value="Plasmodium_Vir"/>
    <property type="match status" value="1"/>
</dbReference>
<feature type="transmembrane region" description="Helical" evidence="1">
    <location>
        <begin position="216"/>
        <end position="237"/>
    </location>
</feature>
<accession>A0A1A8XCE8</accession>
<dbReference type="EMBL" id="FLQV01002546">
    <property type="protein sequence ID" value="SBT01522.1"/>
    <property type="molecule type" value="Genomic_DNA"/>
</dbReference>
<evidence type="ECO:0000256" key="1">
    <source>
        <dbReference type="SAM" id="Phobius"/>
    </source>
</evidence>
<evidence type="ECO:0000313" key="3">
    <source>
        <dbReference type="Proteomes" id="UP000078546"/>
    </source>
</evidence>
<keyword evidence="1" id="KW-1133">Transmembrane helix</keyword>
<gene>
    <name evidence="2" type="ORF">POVCU1_067480</name>
</gene>
<protein>
    <submittedName>
        <fullName evidence="2">PIR Superfamily Protein</fullName>
    </submittedName>
</protein>
<organism evidence="2 3">
    <name type="scientific">Plasmodium ovale curtisi</name>
    <dbReference type="NCBI Taxonomy" id="864141"/>
    <lineage>
        <taxon>Eukaryota</taxon>
        <taxon>Sar</taxon>
        <taxon>Alveolata</taxon>
        <taxon>Apicomplexa</taxon>
        <taxon>Aconoidasida</taxon>
        <taxon>Haemosporida</taxon>
        <taxon>Plasmodiidae</taxon>
        <taxon>Plasmodium</taxon>
        <taxon>Plasmodium (Plasmodium)</taxon>
    </lineage>
</organism>
<proteinExistence type="predicted"/>
<dbReference type="AlphaFoldDB" id="A0A1A8XCE8"/>
<dbReference type="InterPro" id="IPR008780">
    <property type="entry name" value="Plasmodium_Vir"/>
</dbReference>
<sequence length="292" mass="34405">MPYVTQYNFVNFFLEYKKNIEVIDGSDKEIYGHSCSDVNSDYVKDYAEVTNTCIKGMKYLHHIKCYSPHDDADRCKYLHYFLDSDSLEKKKTSDRILSFYNELLRIYEIGEDPHICKTYIDEINNFIPEKAQKFIELYKTLYNTSSPSKNYKEDCHSLMNSATLYNNYIQICHDDYDYNFCYELENFKDTYEQTIKTLNCGYNVPKTLPSGIINNVTVIALIPIAITLILPFILFILHKFTPFVSWINPLINRKKNVQNNMDVNMSQLPNISEVQNRNLGNRTYHLTYSTRN</sequence>